<evidence type="ECO:0000313" key="2">
    <source>
        <dbReference type="EMBL" id="ERM97265.1"/>
    </source>
</evidence>
<feature type="compositionally biased region" description="Polar residues" evidence="1">
    <location>
        <begin position="1"/>
        <end position="11"/>
    </location>
</feature>
<dbReference type="AlphaFoldDB" id="W1NQ70"/>
<dbReference type="Gramene" id="ERM97265">
    <property type="protein sequence ID" value="ERM97265"/>
    <property type="gene ID" value="AMTR_s00119p00120380"/>
</dbReference>
<dbReference type="Proteomes" id="UP000017836">
    <property type="component" value="Unassembled WGS sequence"/>
</dbReference>
<protein>
    <submittedName>
        <fullName evidence="2">Uncharacterized protein</fullName>
    </submittedName>
</protein>
<keyword evidence="3" id="KW-1185">Reference proteome</keyword>
<proteinExistence type="predicted"/>
<dbReference type="EMBL" id="KI396540">
    <property type="protein sequence ID" value="ERM97265.1"/>
    <property type="molecule type" value="Genomic_DNA"/>
</dbReference>
<reference evidence="3" key="1">
    <citation type="journal article" date="2013" name="Science">
        <title>The Amborella genome and the evolution of flowering plants.</title>
        <authorList>
            <consortium name="Amborella Genome Project"/>
        </authorList>
    </citation>
    <scope>NUCLEOTIDE SEQUENCE [LARGE SCALE GENOMIC DNA]</scope>
</reference>
<sequence>MKSSTNQTETQLRAKAKATDPTKLINLASDGEATSALLFSGGAAAGGGTLSVEEEAGGMLELSDCGAGDPVSGARDRVSGAGDPVSGARDRVSGAGDPVCGDGSDAIEVGVGALPPGLGLSKRN</sequence>
<name>W1NQ70_AMBTC</name>
<feature type="region of interest" description="Disordered" evidence="1">
    <location>
        <begin position="1"/>
        <end position="21"/>
    </location>
</feature>
<accession>W1NQ70</accession>
<feature type="region of interest" description="Disordered" evidence="1">
    <location>
        <begin position="68"/>
        <end position="97"/>
    </location>
</feature>
<evidence type="ECO:0000256" key="1">
    <source>
        <dbReference type="SAM" id="MobiDB-lite"/>
    </source>
</evidence>
<dbReference type="HOGENOM" id="CLU_2007000_0_0_1"/>
<organism evidence="2 3">
    <name type="scientific">Amborella trichopoda</name>
    <dbReference type="NCBI Taxonomy" id="13333"/>
    <lineage>
        <taxon>Eukaryota</taxon>
        <taxon>Viridiplantae</taxon>
        <taxon>Streptophyta</taxon>
        <taxon>Embryophyta</taxon>
        <taxon>Tracheophyta</taxon>
        <taxon>Spermatophyta</taxon>
        <taxon>Magnoliopsida</taxon>
        <taxon>Amborellales</taxon>
        <taxon>Amborellaceae</taxon>
        <taxon>Amborella</taxon>
    </lineage>
</organism>
<gene>
    <name evidence="2" type="ORF">AMTR_s00119p00120380</name>
</gene>
<evidence type="ECO:0000313" key="3">
    <source>
        <dbReference type="Proteomes" id="UP000017836"/>
    </source>
</evidence>